<evidence type="ECO:0000256" key="1">
    <source>
        <dbReference type="SAM" id="MobiDB-lite"/>
    </source>
</evidence>
<feature type="region of interest" description="Disordered" evidence="1">
    <location>
        <begin position="197"/>
        <end position="224"/>
    </location>
</feature>
<dbReference type="EMBL" id="HG722495">
    <property type="protein sequence ID" value="CDJ62539.1"/>
    <property type="molecule type" value="Genomic_DNA"/>
</dbReference>
<name>U6MJC4_9EIME</name>
<sequence length="224" mass="24123">MKVLVSSVAVAGAVALCAASSMEMEAPVEYYSAVTSEQIEEPTGFEAEAEEGHEAAYSPEMEGLGAEEEMEEGVMDSQVDDEEDEDEEGAEKRELCHGYKCKKAKGKGKYYKYKKAHYKKNKYASYVVPQKAAVAAVPAKTPPVPTKYVAPAPSKYVAPPPQKFSAAPTYVRAAPQKAAPAYVVRAPAKYSGVVQAAPSKSSQNNNLLQRLMLQPSSYSQGKQG</sequence>
<feature type="chain" id="PRO_5004676326" evidence="2">
    <location>
        <begin position="20"/>
        <end position="224"/>
    </location>
</feature>
<proteinExistence type="predicted"/>
<feature type="region of interest" description="Disordered" evidence="1">
    <location>
        <begin position="68"/>
        <end position="91"/>
    </location>
</feature>
<organism evidence="3 4">
    <name type="scientific">Eimeria necatrix</name>
    <dbReference type="NCBI Taxonomy" id="51315"/>
    <lineage>
        <taxon>Eukaryota</taxon>
        <taxon>Sar</taxon>
        <taxon>Alveolata</taxon>
        <taxon>Apicomplexa</taxon>
        <taxon>Conoidasida</taxon>
        <taxon>Coccidia</taxon>
        <taxon>Eucoccidiorida</taxon>
        <taxon>Eimeriorina</taxon>
        <taxon>Eimeriidae</taxon>
        <taxon>Eimeria</taxon>
    </lineage>
</organism>
<dbReference type="GeneID" id="25472218"/>
<feature type="compositionally biased region" description="Polar residues" evidence="1">
    <location>
        <begin position="215"/>
        <end position="224"/>
    </location>
</feature>
<accession>U6MJC4</accession>
<dbReference type="RefSeq" id="XP_013439901.1">
    <property type="nucleotide sequence ID" value="XM_013584447.1"/>
</dbReference>
<dbReference type="AlphaFoldDB" id="U6MJC4"/>
<dbReference type="Proteomes" id="UP000030754">
    <property type="component" value="Unassembled WGS sequence"/>
</dbReference>
<evidence type="ECO:0000313" key="4">
    <source>
        <dbReference type="Proteomes" id="UP000030754"/>
    </source>
</evidence>
<dbReference type="VEuPathDB" id="ToxoDB:ENH_00020450"/>
<evidence type="ECO:0000256" key="2">
    <source>
        <dbReference type="SAM" id="SignalP"/>
    </source>
</evidence>
<gene>
    <name evidence="3" type="ORF">ENH_00020450</name>
</gene>
<protein>
    <submittedName>
        <fullName evidence="3">Uncharacterized protein</fullName>
    </submittedName>
</protein>
<feature type="compositionally biased region" description="Acidic residues" evidence="1">
    <location>
        <begin position="68"/>
        <end position="89"/>
    </location>
</feature>
<feature type="signal peptide" evidence="2">
    <location>
        <begin position="1"/>
        <end position="19"/>
    </location>
</feature>
<keyword evidence="4" id="KW-1185">Reference proteome</keyword>
<keyword evidence="2" id="KW-0732">Signal</keyword>
<dbReference type="OrthoDB" id="10517257at2759"/>
<reference evidence="3" key="2">
    <citation type="submission" date="2013-10" db="EMBL/GenBank/DDBJ databases">
        <authorList>
            <person name="Aslett M."/>
        </authorList>
    </citation>
    <scope>NUCLEOTIDE SEQUENCE [LARGE SCALE GENOMIC DNA]</scope>
    <source>
        <strain evidence="3">Houghton</strain>
    </source>
</reference>
<evidence type="ECO:0000313" key="3">
    <source>
        <dbReference type="EMBL" id="CDJ62539.1"/>
    </source>
</evidence>
<reference evidence="3" key="1">
    <citation type="submission" date="2013-10" db="EMBL/GenBank/DDBJ databases">
        <title>Genomic analysis of the causative agents of coccidiosis in chickens.</title>
        <authorList>
            <person name="Reid A.J."/>
            <person name="Blake D."/>
            <person name="Billington K."/>
            <person name="Browne H."/>
            <person name="Dunn M."/>
            <person name="Hung S."/>
            <person name="Kawahara F."/>
            <person name="Miranda-Saavedra D."/>
            <person name="Mourier T."/>
            <person name="Nagra H."/>
            <person name="Otto T.D."/>
            <person name="Rawlings N."/>
            <person name="Sanchez A."/>
            <person name="Sanders M."/>
            <person name="Subramaniam C."/>
            <person name="Tay Y."/>
            <person name="Dear P."/>
            <person name="Doerig C."/>
            <person name="Gruber A."/>
            <person name="Parkinson J."/>
            <person name="Shirley M."/>
            <person name="Wan K.L."/>
            <person name="Berriman M."/>
            <person name="Tomley F."/>
            <person name="Pain A."/>
        </authorList>
    </citation>
    <scope>NUCLEOTIDE SEQUENCE [LARGE SCALE GENOMIC DNA]</scope>
    <source>
        <strain evidence="3">Houghton</strain>
    </source>
</reference>
<feature type="compositionally biased region" description="Low complexity" evidence="1">
    <location>
        <begin position="203"/>
        <end position="214"/>
    </location>
</feature>